<name>A0ABU2WEG9_9GAMM</name>
<dbReference type="InterPro" id="IPR013830">
    <property type="entry name" value="SGNH_hydro"/>
</dbReference>
<proteinExistence type="predicted"/>
<reference evidence="2 3" key="1">
    <citation type="submission" date="2023-09" db="EMBL/GenBank/DDBJ databases">
        <authorList>
            <person name="Rey-Velasco X."/>
        </authorList>
    </citation>
    <scope>NUCLEOTIDE SEQUENCE [LARGE SCALE GENOMIC DNA]</scope>
    <source>
        <strain evidence="2 3">W345</strain>
    </source>
</reference>
<dbReference type="EMBL" id="JAVRIC010000001">
    <property type="protein sequence ID" value="MDT0495940.1"/>
    <property type="molecule type" value="Genomic_DNA"/>
</dbReference>
<keyword evidence="3" id="KW-1185">Reference proteome</keyword>
<dbReference type="Gene3D" id="3.40.50.1110">
    <property type="entry name" value="SGNH hydrolase"/>
    <property type="match status" value="1"/>
</dbReference>
<feature type="domain" description="SGNH hydrolase-type esterase" evidence="1">
    <location>
        <begin position="31"/>
        <end position="190"/>
    </location>
</feature>
<dbReference type="Pfam" id="PF13472">
    <property type="entry name" value="Lipase_GDSL_2"/>
    <property type="match status" value="1"/>
</dbReference>
<dbReference type="SUPFAM" id="SSF52266">
    <property type="entry name" value="SGNH hydrolase"/>
    <property type="match status" value="1"/>
</dbReference>
<evidence type="ECO:0000313" key="3">
    <source>
        <dbReference type="Proteomes" id="UP001254608"/>
    </source>
</evidence>
<dbReference type="PANTHER" id="PTHR30383:SF24">
    <property type="entry name" value="THIOESTERASE 1_PROTEASE 1_LYSOPHOSPHOLIPASE L1"/>
    <property type="match status" value="1"/>
</dbReference>
<dbReference type="InterPro" id="IPR051532">
    <property type="entry name" value="Ester_Hydrolysis_Enzymes"/>
</dbReference>
<dbReference type="CDD" id="cd01822">
    <property type="entry name" value="Lysophospholipase_L1_like"/>
    <property type="match status" value="1"/>
</dbReference>
<accession>A0ABU2WEG9</accession>
<protein>
    <submittedName>
        <fullName evidence="2">Arylesterase</fullName>
    </submittedName>
</protein>
<dbReference type="Proteomes" id="UP001254608">
    <property type="component" value="Unassembled WGS sequence"/>
</dbReference>
<gene>
    <name evidence="2" type="ORF">RM530_00975</name>
</gene>
<dbReference type="InterPro" id="IPR036514">
    <property type="entry name" value="SGNH_hydro_sf"/>
</dbReference>
<evidence type="ECO:0000259" key="1">
    <source>
        <dbReference type="Pfam" id="PF13472"/>
    </source>
</evidence>
<comment type="caution">
    <text evidence="2">The sequence shown here is derived from an EMBL/GenBank/DDBJ whole genome shotgun (WGS) entry which is preliminary data.</text>
</comment>
<sequence>MSIRLLLFVLSLWSALWTGVVRADTAPTILVFGDSLSAGYGIDVNSGWVQLLRDRLKDQGYPHQVVNGSVSGETTAGGLSRLPATLQRHPPDIVLLELGANDGLRGLPLETMRKNLEALVAASQDTGATVVLFEMRLPPNYGSEYTERFRAVFHAVAEDSGAILLPFFMASIARDPANFQADRAHPTAAAQPALLDAIWPTLELLLEGKAAAAPAS</sequence>
<organism evidence="2 3">
    <name type="scientific">Banduia mediterranea</name>
    <dbReference type="NCBI Taxonomy" id="3075609"/>
    <lineage>
        <taxon>Bacteria</taxon>
        <taxon>Pseudomonadati</taxon>
        <taxon>Pseudomonadota</taxon>
        <taxon>Gammaproteobacteria</taxon>
        <taxon>Nevskiales</taxon>
        <taxon>Algiphilaceae</taxon>
        <taxon>Banduia</taxon>
    </lineage>
</organism>
<evidence type="ECO:0000313" key="2">
    <source>
        <dbReference type="EMBL" id="MDT0495940.1"/>
    </source>
</evidence>
<dbReference type="PROSITE" id="PS01098">
    <property type="entry name" value="LIPASE_GDSL_SER"/>
    <property type="match status" value="1"/>
</dbReference>
<dbReference type="RefSeq" id="WP_311363332.1">
    <property type="nucleotide sequence ID" value="NZ_JAVRIC010000001.1"/>
</dbReference>
<dbReference type="InterPro" id="IPR008265">
    <property type="entry name" value="Lipase_GDSL_AS"/>
</dbReference>
<dbReference type="PANTHER" id="PTHR30383">
    <property type="entry name" value="THIOESTERASE 1/PROTEASE 1/LYSOPHOSPHOLIPASE L1"/>
    <property type="match status" value="1"/>
</dbReference>